<dbReference type="OrthoDB" id="539213at2759"/>
<accession>A0A0D2L0Y4</accession>
<sequence length="188" mass="20257">MMLSSSGVRASCARYLSRQAPLRCMAMATPSVPTLNLANCVDKAHEGKALREIIKLTPGALQGLKEGAADDMLGALNVKTIEALGTWKHYRLAKAILVLADTEVAGKRLEGSGANINSGVDKAFENYSFQELLDAPPSALQGLAQWSDTTLAQLRIKTIKDLAQWKFARWAEALTIAAEFENPEGGSR</sequence>
<evidence type="ECO:0000313" key="1">
    <source>
        <dbReference type="EMBL" id="KIZ01039.1"/>
    </source>
</evidence>
<name>A0A0D2L0Y4_9CHLO</name>
<protein>
    <submittedName>
        <fullName evidence="1">Uncharacterized protein</fullName>
    </submittedName>
</protein>
<gene>
    <name evidence="1" type="ORF">MNEG_6924</name>
</gene>
<dbReference type="EMBL" id="KK101396">
    <property type="protein sequence ID" value="KIZ01039.1"/>
    <property type="molecule type" value="Genomic_DNA"/>
</dbReference>
<keyword evidence="2" id="KW-1185">Reference proteome</keyword>
<evidence type="ECO:0000313" key="2">
    <source>
        <dbReference type="Proteomes" id="UP000054498"/>
    </source>
</evidence>
<dbReference type="AlphaFoldDB" id="A0A0D2L0Y4"/>
<reference evidence="1 2" key="1">
    <citation type="journal article" date="2013" name="BMC Genomics">
        <title>Reconstruction of the lipid metabolism for the microalga Monoraphidium neglectum from its genome sequence reveals characteristics suitable for biofuel production.</title>
        <authorList>
            <person name="Bogen C."/>
            <person name="Al-Dilaimi A."/>
            <person name="Albersmeier A."/>
            <person name="Wichmann J."/>
            <person name="Grundmann M."/>
            <person name="Rupp O."/>
            <person name="Lauersen K.J."/>
            <person name="Blifernez-Klassen O."/>
            <person name="Kalinowski J."/>
            <person name="Goesmann A."/>
            <person name="Mussgnug J.H."/>
            <person name="Kruse O."/>
        </authorList>
    </citation>
    <scope>NUCLEOTIDE SEQUENCE [LARGE SCALE GENOMIC DNA]</scope>
    <source>
        <strain evidence="1 2">SAG 48.87</strain>
    </source>
</reference>
<dbReference type="Proteomes" id="UP000054498">
    <property type="component" value="Unassembled WGS sequence"/>
</dbReference>
<proteinExistence type="predicted"/>
<organism evidence="1 2">
    <name type="scientific">Monoraphidium neglectum</name>
    <dbReference type="NCBI Taxonomy" id="145388"/>
    <lineage>
        <taxon>Eukaryota</taxon>
        <taxon>Viridiplantae</taxon>
        <taxon>Chlorophyta</taxon>
        <taxon>core chlorophytes</taxon>
        <taxon>Chlorophyceae</taxon>
        <taxon>CS clade</taxon>
        <taxon>Sphaeropleales</taxon>
        <taxon>Selenastraceae</taxon>
        <taxon>Monoraphidium</taxon>
    </lineage>
</organism>
<dbReference type="KEGG" id="mng:MNEG_6924"/>
<dbReference type="GeneID" id="25739800"/>
<dbReference type="RefSeq" id="XP_013900058.1">
    <property type="nucleotide sequence ID" value="XM_014044604.1"/>
</dbReference>